<dbReference type="Pfam" id="PF13966">
    <property type="entry name" value="zf-RVT"/>
    <property type="match status" value="1"/>
</dbReference>
<feature type="domain" description="Reverse transcriptase" evidence="1">
    <location>
        <begin position="1"/>
        <end position="231"/>
    </location>
</feature>
<reference evidence="2" key="2">
    <citation type="journal article" date="2024" name="Plant">
        <title>Genomic evolution and insights into agronomic trait innovations of Sesamum species.</title>
        <authorList>
            <person name="Miao H."/>
            <person name="Wang L."/>
            <person name="Qu L."/>
            <person name="Liu H."/>
            <person name="Sun Y."/>
            <person name="Le M."/>
            <person name="Wang Q."/>
            <person name="Wei S."/>
            <person name="Zheng Y."/>
            <person name="Lin W."/>
            <person name="Duan Y."/>
            <person name="Cao H."/>
            <person name="Xiong S."/>
            <person name="Wang X."/>
            <person name="Wei L."/>
            <person name="Li C."/>
            <person name="Ma Q."/>
            <person name="Ju M."/>
            <person name="Zhao R."/>
            <person name="Li G."/>
            <person name="Mu C."/>
            <person name="Tian Q."/>
            <person name="Mei H."/>
            <person name="Zhang T."/>
            <person name="Gao T."/>
            <person name="Zhang H."/>
        </authorList>
    </citation>
    <scope>NUCLEOTIDE SEQUENCE</scope>
    <source>
        <strain evidence="2">G02</strain>
    </source>
</reference>
<accession>A0AAW2QFQ5</accession>
<name>A0AAW2QFQ5_SESRA</name>
<dbReference type="InterPro" id="IPR026960">
    <property type="entry name" value="RVT-Znf"/>
</dbReference>
<proteinExistence type="predicted"/>
<dbReference type="PANTHER" id="PTHR33116:SF76">
    <property type="entry name" value="DUF4283 DOMAIN-CONTAINING PROTEIN"/>
    <property type="match status" value="1"/>
</dbReference>
<dbReference type="AlphaFoldDB" id="A0AAW2QFQ5"/>
<gene>
    <name evidence="2" type="ORF">Sradi_3550100</name>
</gene>
<dbReference type="EMBL" id="JACGWJ010000015">
    <property type="protein sequence ID" value="KAL0366600.1"/>
    <property type="molecule type" value="Genomic_DNA"/>
</dbReference>
<evidence type="ECO:0000313" key="2">
    <source>
        <dbReference type="EMBL" id="KAL0366600.1"/>
    </source>
</evidence>
<dbReference type="InterPro" id="IPR000477">
    <property type="entry name" value="RT_dom"/>
</dbReference>
<protein>
    <recommendedName>
        <fullName evidence="1">Reverse transcriptase domain-containing protein</fullName>
    </recommendedName>
</protein>
<comment type="caution">
    <text evidence="2">The sequence shown here is derived from an EMBL/GenBank/DDBJ whole genome shotgun (WGS) entry which is preliminary data.</text>
</comment>
<evidence type="ECO:0000259" key="1">
    <source>
        <dbReference type="PROSITE" id="PS50878"/>
    </source>
</evidence>
<dbReference type="PROSITE" id="PS50878">
    <property type="entry name" value="RT_POL"/>
    <property type="match status" value="1"/>
</dbReference>
<sequence>MLAQELFIGYNQRHLPKRCALKVDLRKAYDTVEWDFLLEELRLFGFPSKFIGWIEECVTTPSYSVCINGEGHGFFEGARSTPGGSSYVSYLFVLAMELLRGILQQLISTDPSFRFHWKCAELGLFQLGFADDLLLFCAADDHSIGLFQHGLDLFASLSGLHVNPAKSQLILSKAVHTERTQLLQLLGFQEGILPVRYLGLPRMSSRLSLVACRLLLQKMDDRIQGWEGTSLSFAARVQLIKSVLMAINTYWAMAFVLPKGVIKEIERRLRSFLWQGTTGFGYSKVAWARVCTSIEEGGLGIHSLSALNMAMITRKLWEVVRNESRSIWVQWIYHVRLRGRTVWTASLTSGSWSWRKMLRLRAVLLPHITFRIGDGTKFSLWHDPWHQMGPLISWYPLGPNVTDTHSADRLQRMIVDGSWRWPAIPGMGYGEITRDLPPIHGGQDSIQWNGDSVRLTNGVAYELFQPRGPKVEWFSLLVGPLKIHRNTFILWLAILGRLSTLDKPWLYHINGTCSLCSGGHVETHQHLFFDCQYSHLCLASIRRRVRFLWPFRDWMTGIRWASSRWRGKHVVNAAYRTLLVSVVYYIWQERNRRQFQNEERTPMVLGRCIVEECSQRIISDNLSNSISTCALYRI</sequence>
<reference evidence="2" key="1">
    <citation type="submission" date="2020-06" db="EMBL/GenBank/DDBJ databases">
        <authorList>
            <person name="Li T."/>
            <person name="Hu X."/>
            <person name="Zhang T."/>
            <person name="Song X."/>
            <person name="Zhang H."/>
            <person name="Dai N."/>
            <person name="Sheng W."/>
            <person name="Hou X."/>
            <person name="Wei L."/>
        </authorList>
    </citation>
    <scope>NUCLEOTIDE SEQUENCE</scope>
    <source>
        <strain evidence="2">G02</strain>
        <tissue evidence="2">Leaf</tissue>
    </source>
</reference>
<organism evidence="2">
    <name type="scientific">Sesamum radiatum</name>
    <name type="common">Black benniseed</name>
    <dbReference type="NCBI Taxonomy" id="300843"/>
    <lineage>
        <taxon>Eukaryota</taxon>
        <taxon>Viridiplantae</taxon>
        <taxon>Streptophyta</taxon>
        <taxon>Embryophyta</taxon>
        <taxon>Tracheophyta</taxon>
        <taxon>Spermatophyta</taxon>
        <taxon>Magnoliopsida</taxon>
        <taxon>eudicotyledons</taxon>
        <taxon>Gunneridae</taxon>
        <taxon>Pentapetalae</taxon>
        <taxon>asterids</taxon>
        <taxon>lamiids</taxon>
        <taxon>Lamiales</taxon>
        <taxon>Pedaliaceae</taxon>
        <taxon>Sesamum</taxon>
    </lineage>
</organism>
<dbReference type="Pfam" id="PF00078">
    <property type="entry name" value="RVT_1"/>
    <property type="match status" value="1"/>
</dbReference>
<dbReference type="PANTHER" id="PTHR33116">
    <property type="entry name" value="REVERSE TRANSCRIPTASE ZINC-BINDING DOMAIN-CONTAINING PROTEIN-RELATED-RELATED"/>
    <property type="match status" value="1"/>
</dbReference>